<evidence type="ECO:0000259" key="3">
    <source>
        <dbReference type="SMART" id="SM01017"/>
    </source>
</evidence>
<dbReference type="SUPFAM" id="SSF81296">
    <property type="entry name" value="E set domains"/>
    <property type="match status" value="2"/>
</dbReference>
<dbReference type="Pfam" id="PF02752">
    <property type="entry name" value="Arrestin_C"/>
    <property type="match status" value="1"/>
</dbReference>
<feature type="compositionally biased region" description="Polar residues" evidence="2">
    <location>
        <begin position="311"/>
        <end position="320"/>
    </location>
</feature>
<dbReference type="InterPro" id="IPR011022">
    <property type="entry name" value="Arrestin_C-like"/>
</dbReference>
<proteinExistence type="inferred from homology"/>
<dbReference type="SMART" id="SM01017">
    <property type="entry name" value="Arrestin_C"/>
    <property type="match status" value="1"/>
</dbReference>
<dbReference type="Pfam" id="PF00339">
    <property type="entry name" value="Arrestin_N"/>
    <property type="match status" value="1"/>
</dbReference>
<dbReference type="InterPro" id="IPR014756">
    <property type="entry name" value="Ig_E-set"/>
</dbReference>
<dbReference type="InterPro" id="IPR014752">
    <property type="entry name" value="Arrestin-like_C"/>
</dbReference>
<dbReference type="InterPro" id="IPR050357">
    <property type="entry name" value="Arrestin_domain-protein"/>
</dbReference>
<dbReference type="Proteomes" id="UP001642483">
    <property type="component" value="Unassembled WGS sequence"/>
</dbReference>
<dbReference type="Gene3D" id="2.60.40.640">
    <property type="match status" value="2"/>
</dbReference>
<protein>
    <recommendedName>
        <fullName evidence="3">Arrestin C-terminal-like domain-containing protein</fullName>
    </recommendedName>
</protein>
<dbReference type="PANTHER" id="PTHR11188:SF176">
    <property type="entry name" value="ARRESTIN DOMAIN-CONTAINING PROTEIN 1"/>
    <property type="match status" value="1"/>
</dbReference>
<comment type="similarity">
    <text evidence="1">Belongs to the arrestin family.</text>
</comment>
<keyword evidence="5" id="KW-1185">Reference proteome</keyword>
<evidence type="ECO:0000313" key="4">
    <source>
        <dbReference type="EMBL" id="CAK8692197.1"/>
    </source>
</evidence>
<evidence type="ECO:0000313" key="5">
    <source>
        <dbReference type="Proteomes" id="UP001642483"/>
    </source>
</evidence>
<feature type="domain" description="Arrestin C-terminal-like" evidence="3">
    <location>
        <begin position="160"/>
        <end position="290"/>
    </location>
</feature>
<feature type="region of interest" description="Disordered" evidence="2">
    <location>
        <begin position="301"/>
        <end position="327"/>
    </location>
</feature>
<dbReference type="PANTHER" id="PTHR11188">
    <property type="entry name" value="ARRESTIN DOMAIN CONTAINING PROTEIN"/>
    <property type="match status" value="1"/>
</dbReference>
<name>A0ABP0GKE8_CLALP</name>
<reference evidence="4 5" key="1">
    <citation type="submission" date="2024-02" db="EMBL/GenBank/DDBJ databases">
        <authorList>
            <person name="Daric V."/>
            <person name="Darras S."/>
        </authorList>
    </citation>
    <scope>NUCLEOTIDE SEQUENCE [LARGE SCALE GENOMIC DNA]</scope>
</reference>
<evidence type="ECO:0000256" key="1">
    <source>
        <dbReference type="ARBA" id="ARBA00005298"/>
    </source>
</evidence>
<gene>
    <name evidence="4" type="ORF">CVLEPA_LOCUS24930</name>
</gene>
<comment type="caution">
    <text evidence="4">The sequence shown here is derived from an EMBL/GenBank/DDBJ whole genome shotgun (WGS) entry which is preliminary data.</text>
</comment>
<evidence type="ECO:0000256" key="2">
    <source>
        <dbReference type="SAM" id="MobiDB-lite"/>
    </source>
</evidence>
<accession>A0ABP0GKE8</accession>
<dbReference type="InterPro" id="IPR011021">
    <property type="entry name" value="Arrestin-like_N"/>
</dbReference>
<organism evidence="4 5">
    <name type="scientific">Clavelina lepadiformis</name>
    <name type="common">Light-bulb sea squirt</name>
    <name type="synonym">Ascidia lepadiformis</name>
    <dbReference type="NCBI Taxonomy" id="159417"/>
    <lineage>
        <taxon>Eukaryota</taxon>
        <taxon>Metazoa</taxon>
        <taxon>Chordata</taxon>
        <taxon>Tunicata</taxon>
        <taxon>Ascidiacea</taxon>
        <taxon>Aplousobranchia</taxon>
        <taxon>Clavelinidae</taxon>
        <taxon>Clavelina</taxon>
    </lineage>
</organism>
<dbReference type="EMBL" id="CAWYQH010000130">
    <property type="protein sequence ID" value="CAK8692197.1"/>
    <property type="molecule type" value="Genomic_DNA"/>
</dbReference>
<sequence length="368" mass="40162">MHCEILTGQITIGLSESLSFQAIEVTFQGLAYVHWEESSGSGENRTTNHYSGSEGYFKSHASIYGDGAPAGSNSNSLNAGQHVFPIQFQLPINLPSSFEAHTGHVRYSVEGKIRRSGIFSNYRTMTVFTVLDYLDLNEIPNAQIPVGAHDSKHLCCCCCRSGPVEADLQIDKAGFVPGEYVTAHASIENMSNSNMKATTISIMQSVTFRATTRSRTVPEVFDTIPHPGCSKRSNQQWNNVRLQIPALPPSGLRFCNIINIQYFVQLSAVTPTCHVNLNVLCPITIGSIPLQNATVNNAIGFSGDSERNSDRANTSTSIQASAPPPPTYTAATAVNVKTGENKDVMGEDTFAPQYAFYDWNQSAFQYNK</sequence>